<reference evidence="1" key="2">
    <citation type="journal article" date="2015" name="Fish Shellfish Immunol.">
        <title>Early steps in the European eel (Anguilla anguilla)-Vibrio vulnificus interaction in the gills: Role of the RtxA13 toxin.</title>
        <authorList>
            <person name="Callol A."/>
            <person name="Pajuelo D."/>
            <person name="Ebbesson L."/>
            <person name="Teles M."/>
            <person name="MacKenzie S."/>
            <person name="Amaro C."/>
        </authorList>
    </citation>
    <scope>NUCLEOTIDE SEQUENCE</scope>
</reference>
<reference evidence="1" key="1">
    <citation type="submission" date="2014-11" db="EMBL/GenBank/DDBJ databases">
        <authorList>
            <person name="Amaro Gonzalez C."/>
        </authorList>
    </citation>
    <scope>NUCLEOTIDE SEQUENCE</scope>
</reference>
<proteinExistence type="predicted"/>
<accession>A0A0E9W617</accession>
<sequence length="69" mass="7635">MGFASVPKVMAQLCCVARAHERLILGTVLQHSSTADSPMFMSTSHSYVLYSWSFFARTCLSFVTDELGL</sequence>
<dbReference type="AlphaFoldDB" id="A0A0E9W617"/>
<organism evidence="1">
    <name type="scientific">Anguilla anguilla</name>
    <name type="common">European freshwater eel</name>
    <name type="synonym">Muraena anguilla</name>
    <dbReference type="NCBI Taxonomy" id="7936"/>
    <lineage>
        <taxon>Eukaryota</taxon>
        <taxon>Metazoa</taxon>
        <taxon>Chordata</taxon>
        <taxon>Craniata</taxon>
        <taxon>Vertebrata</taxon>
        <taxon>Euteleostomi</taxon>
        <taxon>Actinopterygii</taxon>
        <taxon>Neopterygii</taxon>
        <taxon>Teleostei</taxon>
        <taxon>Anguilliformes</taxon>
        <taxon>Anguillidae</taxon>
        <taxon>Anguilla</taxon>
    </lineage>
</organism>
<dbReference type="EMBL" id="GBXM01022785">
    <property type="protein sequence ID" value="JAH85792.1"/>
    <property type="molecule type" value="Transcribed_RNA"/>
</dbReference>
<protein>
    <submittedName>
        <fullName evidence="1">Uncharacterized protein</fullName>
    </submittedName>
</protein>
<evidence type="ECO:0000313" key="1">
    <source>
        <dbReference type="EMBL" id="JAH85792.1"/>
    </source>
</evidence>
<name>A0A0E9W617_ANGAN</name>